<feature type="domain" description="AAA+ ATPase" evidence="1">
    <location>
        <begin position="26"/>
        <end position="170"/>
    </location>
</feature>
<dbReference type="Proteomes" id="UP001190464">
    <property type="component" value="Chromosome"/>
</dbReference>
<dbReference type="RefSeq" id="WP_308486036.1">
    <property type="nucleotide sequence ID" value="NZ_OY726398.1"/>
</dbReference>
<accession>A0ABM9LK18</accession>
<dbReference type="InterPro" id="IPR003593">
    <property type="entry name" value="AAA+_ATPase"/>
</dbReference>
<dbReference type="SMART" id="SM00382">
    <property type="entry name" value="AAA"/>
    <property type="match status" value="1"/>
</dbReference>
<protein>
    <submittedName>
        <fullName evidence="2">AAA family ATPase</fullName>
    </submittedName>
</protein>
<gene>
    <name evidence="2" type="ORF">MU0102_001201</name>
</gene>
<proteinExistence type="predicted"/>
<evidence type="ECO:0000313" key="2">
    <source>
        <dbReference type="EMBL" id="CAJ1500330.1"/>
    </source>
</evidence>
<sequence length="679" mass="70717">MPIRWNVPEHSAALHQLTAALDPGGARAGAVVLGPDGCGKSTLARLAAEDYADRHPGTRVCWVIGTPAERNVPFGAFSHLVAVDDIGKPAALLRAARASLVEAGGELLLVVDDAHLLDILSATLVYQVALAGTARVIVTGRADCAPAPPPPITALWGDDLLTRIDVTALDEVGAVREAGRDVDAFVAGLPTDARTVLDYLAVFEPLALVDLISLTSADAVRRAEELGAVETRARGGREPDPVVYTAHPLFAERARGALGVDEARARRTEVVGALAARPCAHVGEQLRLAALAADSAAPQPVAEVVDAAQQALRLGDLQLGERLARHALDRSDALAARLALAHALGWQGRGRDADGVLAAVDPAGLSEPELMAWALPRAANQFFMLGEPERATAFLAATRGRVTGAAPRITLDALGATFAMNAGNIGRAVQAATEVLADPAADDMAVAWAGSAAALCAARSGRFDDVGPLARRALDAEHPGVLRFTVGLAEITALLMADRLAQARELAWQFTDFAELSQPGRAIGEVLVAQVLIAAEEYDAATKMLAPAAATLERTGYSWGPLSLTLLATALARQADIAGAAKALSRAESRHGTKSALFAPELGVARAWQRAGMRDQHGAIAAAREAARMAERTGQSAVALQAWDTAAQLGDARAVDSLSRLCDEVDCAFGRTALARLRG</sequence>
<dbReference type="SUPFAM" id="SSF52540">
    <property type="entry name" value="P-loop containing nucleoside triphosphate hydrolases"/>
    <property type="match status" value="1"/>
</dbReference>
<evidence type="ECO:0000259" key="1">
    <source>
        <dbReference type="SMART" id="SM00382"/>
    </source>
</evidence>
<dbReference type="InterPro" id="IPR027417">
    <property type="entry name" value="P-loop_NTPase"/>
</dbReference>
<name>A0ABM9LK18_9MYCO</name>
<dbReference type="Gene3D" id="3.40.50.300">
    <property type="entry name" value="P-loop containing nucleotide triphosphate hydrolases"/>
    <property type="match status" value="1"/>
</dbReference>
<dbReference type="EMBL" id="OY726398">
    <property type="protein sequence ID" value="CAJ1500330.1"/>
    <property type="molecule type" value="Genomic_DNA"/>
</dbReference>
<keyword evidence="3" id="KW-1185">Reference proteome</keyword>
<reference evidence="2 3" key="1">
    <citation type="submission" date="2023-08" db="EMBL/GenBank/DDBJ databases">
        <authorList>
            <person name="Folkvardsen B D."/>
            <person name="Norman A."/>
        </authorList>
    </citation>
    <scope>NUCLEOTIDE SEQUENCE [LARGE SCALE GENOMIC DNA]</scope>
    <source>
        <strain evidence="2 3">Mu0102</strain>
    </source>
</reference>
<evidence type="ECO:0000313" key="3">
    <source>
        <dbReference type="Proteomes" id="UP001190464"/>
    </source>
</evidence>
<organism evidence="2 3">
    <name type="scientific">[Mycobacterium] holstebronense</name>
    <dbReference type="NCBI Taxonomy" id="3064288"/>
    <lineage>
        <taxon>Bacteria</taxon>
        <taxon>Bacillati</taxon>
        <taxon>Actinomycetota</taxon>
        <taxon>Actinomycetes</taxon>
        <taxon>Mycobacteriales</taxon>
        <taxon>Mycobacteriaceae</taxon>
        <taxon>Mycolicibacterium</taxon>
    </lineage>
</organism>